<accession>A0A4R5M8M1</accession>
<proteinExistence type="predicted"/>
<comment type="caution">
    <text evidence="3">The sequence shown here is derived from an EMBL/GenBank/DDBJ whole genome shotgun (WGS) entry which is preliminary data.</text>
</comment>
<gene>
    <name evidence="3" type="ORF">EYW47_16080</name>
</gene>
<dbReference type="InterPro" id="IPR001387">
    <property type="entry name" value="Cro/C1-type_HTH"/>
</dbReference>
<reference evidence="3 4" key="1">
    <citation type="submission" date="2019-03" db="EMBL/GenBank/DDBJ databases">
        <title>Paraburkholderia sp. 4M-K11, isolated from subtropical forest soil.</title>
        <authorList>
            <person name="Gao Z.-H."/>
            <person name="Qiu L.-H."/>
        </authorList>
    </citation>
    <scope>NUCLEOTIDE SEQUENCE [LARGE SCALE GENOMIC DNA]</scope>
    <source>
        <strain evidence="3 4">4M-K11</strain>
    </source>
</reference>
<dbReference type="AlphaFoldDB" id="A0A4R5M8M1"/>
<dbReference type="Pfam" id="PF01381">
    <property type="entry name" value="HTH_3"/>
    <property type="match status" value="2"/>
</dbReference>
<feature type="domain" description="HTH cro/C1-type" evidence="2">
    <location>
        <begin position="134"/>
        <end position="163"/>
    </location>
</feature>
<evidence type="ECO:0000313" key="3">
    <source>
        <dbReference type="EMBL" id="TDG22738.1"/>
    </source>
</evidence>
<dbReference type="GO" id="GO:0003700">
    <property type="term" value="F:DNA-binding transcription factor activity"/>
    <property type="evidence" value="ECO:0007669"/>
    <property type="project" value="TreeGrafter"/>
</dbReference>
<evidence type="ECO:0000259" key="2">
    <source>
        <dbReference type="PROSITE" id="PS50943"/>
    </source>
</evidence>
<dbReference type="EMBL" id="SMRP01000007">
    <property type="protein sequence ID" value="TDG22738.1"/>
    <property type="molecule type" value="Genomic_DNA"/>
</dbReference>
<sequence>MEKTDDMDEIGMTGARAWIPRSAAQRVAQRLRDRRRSLGLTQVELAAGVGVAHPTYVHWEKGRLPDTIDAGTVKALEAVLQLPQGWLLRQDAPSLPDPVAIAGDVPACTPAGSVTLPVRIPVARCEQIGPRAAQLRKALGFSVAEVARGCGVSSVTLSQWERGAFPKALTGQQLRAWERALRLAPGQLLESPEGAANASNHG</sequence>
<dbReference type="PANTHER" id="PTHR46797:SF1">
    <property type="entry name" value="METHYLPHOSPHONATE SYNTHASE"/>
    <property type="match status" value="1"/>
</dbReference>
<feature type="domain" description="HTH cro/C1-type" evidence="2">
    <location>
        <begin position="31"/>
        <end position="87"/>
    </location>
</feature>
<evidence type="ECO:0000256" key="1">
    <source>
        <dbReference type="ARBA" id="ARBA00023125"/>
    </source>
</evidence>
<evidence type="ECO:0000313" key="4">
    <source>
        <dbReference type="Proteomes" id="UP000295722"/>
    </source>
</evidence>
<dbReference type="RefSeq" id="WP_133195835.1">
    <property type="nucleotide sequence ID" value="NZ_JBHUCW010000011.1"/>
</dbReference>
<dbReference type="PANTHER" id="PTHR46797">
    <property type="entry name" value="HTH-TYPE TRANSCRIPTIONAL REGULATOR"/>
    <property type="match status" value="1"/>
</dbReference>
<dbReference type="InterPro" id="IPR010982">
    <property type="entry name" value="Lambda_DNA-bd_dom_sf"/>
</dbReference>
<dbReference type="InterPro" id="IPR050807">
    <property type="entry name" value="TransReg_Diox_bact_type"/>
</dbReference>
<dbReference type="CDD" id="cd00093">
    <property type="entry name" value="HTH_XRE"/>
    <property type="match status" value="2"/>
</dbReference>
<dbReference type="SMART" id="SM00530">
    <property type="entry name" value="HTH_XRE"/>
    <property type="match status" value="2"/>
</dbReference>
<dbReference type="GO" id="GO:0003677">
    <property type="term" value="F:DNA binding"/>
    <property type="evidence" value="ECO:0007669"/>
    <property type="project" value="UniProtKB-KW"/>
</dbReference>
<dbReference type="Proteomes" id="UP000295722">
    <property type="component" value="Unassembled WGS sequence"/>
</dbReference>
<dbReference type="OrthoDB" id="9090421at2"/>
<keyword evidence="4" id="KW-1185">Reference proteome</keyword>
<keyword evidence="1" id="KW-0238">DNA-binding</keyword>
<name>A0A4R5M8M1_9BURK</name>
<dbReference type="SUPFAM" id="SSF47413">
    <property type="entry name" value="lambda repressor-like DNA-binding domains"/>
    <property type="match status" value="2"/>
</dbReference>
<dbReference type="Gene3D" id="1.10.260.40">
    <property type="entry name" value="lambda repressor-like DNA-binding domains"/>
    <property type="match status" value="2"/>
</dbReference>
<dbReference type="GO" id="GO:0005829">
    <property type="term" value="C:cytosol"/>
    <property type="evidence" value="ECO:0007669"/>
    <property type="project" value="TreeGrafter"/>
</dbReference>
<protein>
    <submittedName>
        <fullName evidence="3">Helix-turn-helix domain-containing protein</fullName>
    </submittedName>
</protein>
<dbReference type="PROSITE" id="PS50943">
    <property type="entry name" value="HTH_CROC1"/>
    <property type="match status" value="2"/>
</dbReference>
<organism evidence="3 4">
    <name type="scientific">Paraburkholderia silviterrae</name>
    <dbReference type="NCBI Taxonomy" id="2528715"/>
    <lineage>
        <taxon>Bacteria</taxon>
        <taxon>Pseudomonadati</taxon>
        <taxon>Pseudomonadota</taxon>
        <taxon>Betaproteobacteria</taxon>
        <taxon>Burkholderiales</taxon>
        <taxon>Burkholderiaceae</taxon>
        <taxon>Paraburkholderia</taxon>
    </lineage>
</organism>